<organism evidence="11 12">
    <name type="scientific">Chondrus crispus</name>
    <name type="common">Carrageen Irish moss</name>
    <name type="synonym">Polymorpha crispa</name>
    <dbReference type="NCBI Taxonomy" id="2769"/>
    <lineage>
        <taxon>Eukaryota</taxon>
        <taxon>Rhodophyta</taxon>
        <taxon>Florideophyceae</taxon>
        <taxon>Rhodymeniophycidae</taxon>
        <taxon>Gigartinales</taxon>
        <taxon>Gigartinaceae</taxon>
        <taxon>Chondrus</taxon>
    </lineage>
</organism>
<feature type="region of interest" description="Disordered" evidence="10">
    <location>
        <begin position="233"/>
        <end position="321"/>
    </location>
</feature>
<evidence type="ECO:0000256" key="10">
    <source>
        <dbReference type="SAM" id="MobiDB-lite"/>
    </source>
</evidence>
<feature type="compositionally biased region" description="Basic and acidic residues" evidence="10">
    <location>
        <begin position="247"/>
        <end position="285"/>
    </location>
</feature>
<proteinExistence type="inferred from homology"/>
<feature type="region of interest" description="Disordered" evidence="10">
    <location>
        <begin position="532"/>
        <end position="583"/>
    </location>
</feature>
<keyword evidence="5 9" id="KW-1133">Transmembrane helix</keyword>
<keyword evidence="7 9" id="KW-0143">Chaperone</keyword>
<dbReference type="SUPFAM" id="SSF63887">
    <property type="entry name" value="P-domain of calnexin/calreticulin"/>
    <property type="match status" value="1"/>
</dbReference>
<dbReference type="OMA" id="ITHDEAC"/>
<dbReference type="Proteomes" id="UP000012073">
    <property type="component" value="Unassembled WGS sequence"/>
</dbReference>
<dbReference type="PANTHER" id="PTHR11073:SF1">
    <property type="entry name" value="CALNEXIN 14D-RELATED"/>
    <property type="match status" value="1"/>
</dbReference>
<dbReference type="PhylomeDB" id="R7QQ73"/>
<dbReference type="Pfam" id="PF00262">
    <property type="entry name" value="Calreticulin"/>
    <property type="match status" value="1"/>
</dbReference>
<evidence type="ECO:0000313" key="11">
    <source>
        <dbReference type="EMBL" id="CDF40274.1"/>
    </source>
</evidence>
<comment type="subcellular location">
    <subcellularLocation>
        <location evidence="1">Endoplasmic reticulum membrane</location>
        <topology evidence="1">Single-pass membrane protein</topology>
    </subcellularLocation>
</comment>
<protein>
    <submittedName>
        <fullName evidence="11">Calnexin</fullName>
    </submittedName>
</protein>
<keyword evidence="12" id="KW-1185">Reference proteome</keyword>
<dbReference type="InterPro" id="IPR009033">
    <property type="entry name" value="Calreticulin/calnexin_P_dom_sf"/>
</dbReference>
<evidence type="ECO:0000256" key="5">
    <source>
        <dbReference type="ARBA" id="ARBA00022989"/>
    </source>
</evidence>
<dbReference type="KEGG" id="ccp:CHC_T00010076001"/>
<dbReference type="PRINTS" id="PR00626">
    <property type="entry name" value="CALRETICULIN"/>
</dbReference>
<dbReference type="InterPro" id="IPR018124">
    <property type="entry name" value="Calret/calnex_CS"/>
</dbReference>
<evidence type="ECO:0000256" key="1">
    <source>
        <dbReference type="ARBA" id="ARBA00004389"/>
    </source>
</evidence>
<evidence type="ECO:0000313" key="12">
    <source>
        <dbReference type="Proteomes" id="UP000012073"/>
    </source>
</evidence>
<dbReference type="InterPro" id="IPR001580">
    <property type="entry name" value="Calret/calnex"/>
</dbReference>
<evidence type="ECO:0000256" key="9">
    <source>
        <dbReference type="RuleBase" id="RU362126"/>
    </source>
</evidence>
<dbReference type="PROSITE" id="PS00804">
    <property type="entry name" value="CALRETICULIN_2"/>
    <property type="match status" value="1"/>
</dbReference>
<dbReference type="FunFam" id="2.10.250.10:FF:000001">
    <property type="entry name" value="Calnexin homolog"/>
    <property type="match status" value="1"/>
</dbReference>
<feature type="compositionally biased region" description="Basic residues" evidence="10">
    <location>
        <begin position="574"/>
        <end position="583"/>
    </location>
</feature>
<dbReference type="GO" id="GO:0005789">
    <property type="term" value="C:endoplasmic reticulum membrane"/>
    <property type="evidence" value="ECO:0007669"/>
    <property type="project" value="UniProtKB-SubCell"/>
</dbReference>
<evidence type="ECO:0000256" key="4">
    <source>
        <dbReference type="ARBA" id="ARBA00022824"/>
    </source>
</evidence>
<keyword evidence="8" id="KW-1015">Disulfide bond</keyword>
<dbReference type="Gene3D" id="2.60.120.200">
    <property type="match status" value="1"/>
</dbReference>
<name>R7QQ73_CHOCR</name>
<dbReference type="GO" id="GO:0051082">
    <property type="term" value="F:unfolded protein binding"/>
    <property type="evidence" value="ECO:0007669"/>
    <property type="project" value="InterPro"/>
</dbReference>
<sequence length="583" mass="64494">MPPDDEDEDEDEDEGDGDGDEEDPEGEPADPDAPAVLDPEGEENASYASPYTSGALFFDDFQSGLSKWIHTSHPEYITEFKVGQGAKPTFKGDRALIIPVRARKYALSSKIAGLDRLDQTDLVLQYEVKLDEGMTCGGAYMKLPTAADFDPAKFDGSTPYSIMFGPDRCGPTDKVHFIFQSKNPVTGKNSEHHLIEPPTVANVYDKKTHLYTIIVKKDGNFQMFIDDELKKDGTLSTSFAPPVQPPKEIDDPEDKKPADWVDDAKIPDPEATKPEDWDEEAPKEIVDEDAEKPQGWLDDEPATIPDPEAKQPEEWDTEEDGEWEVPTIPNAKCDEVGCGEWKPPMKANPAYKGKWSAPKIDNPKYIGVWKPRKIPNPEYYEIENPTLLPVHGLGFEIWTMDQGVLFDNVWLGSDISAAEKFRKATFVEKQKTELEREEEANKKAEAEEKVSRGGRDGKVGAILDKMEDAVDMLEDKLRPVEEFIISKGGESYLNKLINMGVQKPMIMVVGFPIALVLVFLILLSGSKKKAPTPEEAAAAAAAEKKKTDAASPDDAAGNADTSSTTTAEPENKTIRKRRTATAD</sequence>
<feature type="compositionally biased region" description="Polar residues" evidence="10">
    <location>
        <begin position="559"/>
        <end position="568"/>
    </location>
</feature>
<keyword evidence="6 9" id="KW-0472">Membrane</keyword>
<evidence type="ECO:0000256" key="6">
    <source>
        <dbReference type="ARBA" id="ARBA00023136"/>
    </source>
</evidence>
<reference evidence="12" key="1">
    <citation type="journal article" date="2013" name="Proc. Natl. Acad. Sci. U.S.A.">
        <title>Genome structure and metabolic features in the red seaweed Chondrus crispus shed light on evolution of the Archaeplastida.</title>
        <authorList>
            <person name="Collen J."/>
            <person name="Porcel B."/>
            <person name="Carre W."/>
            <person name="Ball S.G."/>
            <person name="Chaparro C."/>
            <person name="Tonon T."/>
            <person name="Barbeyron T."/>
            <person name="Michel G."/>
            <person name="Noel B."/>
            <person name="Valentin K."/>
            <person name="Elias M."/>
            <person name="Artiguenave F."/>
            <person name="Arun A."/>
            <person name="Aury J.M."/>
            <person name="Barbosa-Neto J.F."/>
            <person name="Bothwell J.H."/>
            <person name="Bouget F.Y."/>
            <person name="Brillet L."/>
            <person name="Cabello-Hurtado F."/>
            <person name="Capella-Gutierrez S."/>
            <person name="Charrier B."/>
            <person name="Cladiere L."/>
            <person name="Cock J.M."/>
            <person name="Coelho S.M."/>
            <person name="Colleoni C."/>
            <person name="Czjzek M."/>
            <person name="Da Silva C."/>
            <person name="Delage L."/>
            <person name="Denoeud F."/>
            <person name="Deschamps P."/>
            <person name="Dittami S.M."/>
            <person name="Gabaldon T."/>
            <person name="Gachon C.M."/>
            <person name="Groisillier A."/>
            <person name="Herve C."/>
            <person name="Jabbari K."/>
            <person name="Katinka M."/>
            <person name="Kloareg B."/>
            <person name="Kowalczyk N."/>
            <person name="Labadie K."/>
            <person name="Leblanc C."/>
            <person name="Lopez P.J."/>
            <person name="McLachlan D.H."/>
            <person name="Meslet-Cladiere L."/>
            <person name="Moustafa A."/>
            <person name="Nehr Z."/>
            <person name="Nyvall Collen P."/>
            <person name="Panaud O."/>
            <person name="Partensky F."/>
            <person name="Poulain J."/>
            <person name="Rensing S.A."/>
            <person name="Rousvoal S."/>
            <person name="Samson G."/>
            <person name="Symeonidi A."/>
            <person name="Weissenbach J."/>
            <person name="Zambounis A."/>
            <person name="Wincker P."/>
            <person name="Boyen C."/>
        </authorList>
    </citation>
    <scope>NUCLEOTIDE SEQUENCE [LARGE SCALE GENOMIC DNA]</scope>
    <source>
        <strain evidence="12">cv. Stackhouse</strain>
    </source>
</reference>
<evidence type="ECO:0000256" key="2">
    <source>
        <dbReference type="ARBA" id="ARBA00010983"/>
    </source>
</evidence>
<dbReference type="EMBL" id="HG002154">
    <property type="protein sequence ID" value="CDF40274.1"/>
    <property type="molecule type" value="Genomic_DNA"/>
</dbReference>
<dbReference type="InterPro" id="IPR013320">
    <property type="entry name" value="ConA-like_dom_sf"/>
</dbReference>
<dbReference type="AlphaFoldDB" id="R7QQ73"/>
<dbReference type="OrthoDB" id="1938156at2759"/>
<dbReference type="RefSeq" id="XP_005710568.1">
    <property type="nucleotide sequence ID" value="XM_005710511.1"/>
</dbReference>
<evidence type="ECO:0000256" key="3">
    <source>
        <dbReference type="ARBA" id="ARBA00022692"/>
    </source>
</evidence>
<dbReference type="GO" id="GO:0036503">
    <property type="term" value="P:ERAD pathway"/>
    <property type="evidence" value="ECO:0007669"/>
    <property type="project" value="TreeGrafter"/>
</dbReference>
<evidence type="ECO:0000256" key="7">
    <source>
        <dbReference type="ARBA" id="ARBA00023186"/>
    </source>
</evidence>
<dbReference type="SUPFAM" id="SSF49899">
    <property type="entry name" value="Concanavalin A-like lectins/glucanases"/>
    <property type="match status" value="1"/>
</dbReference>
<accession>R7QQ73</accession>
<feature type="compositionally biased region" description="Acidic residues" evidence="10">
    <location>
        <begin position="1"/>
        <end position="30"/>
    </location>
</feature>
<gene>
    <name evidence="11" type="ORF">CHC_T00010076001</name>
</gene>
<keyword evidence="3 9" id="KW-0812">Transmembrane</keyword>
<dbReference type="Gramene" id="CDF40274">
    <property type="protein sequence ID" value="CDF40274"/>
    <property type="gene ID" value="CHC_T00010076001"/>
</dbReference>
<comment type="similarity">
    <text evidence="2 9">Belongs to the calreticulin family.</text>
</comment>
<feature type="disulfide bond" evidence="8">
    <location>
        <begin position="136"/>
        <end position="169"/>
    </location>
</feature>
<dbReference type="Gene3D" id="2.10.250.10">
    <property type="entry name" value="Calreticulin/calnexin, P domain"/>
    <property type="match status" value="1"/>
</dbReference>
<feature type="region of interest" description="Disordered" evidence="10">
    <location>
        <begin position="1"/>
        <end position="48"/>
    </location>
</feature>
<evidence type="ECO:0000256" key="8">
    <source>
        <dbReference type="PIRSR" id="PIRSR601580-3"/>
    </source>
</evidence>
<dbReference type="STRING" id="2769.R7QQ73"/>
<feature type="transmembrane region" description="Helical" evidence="9">
    <location>
        <begin position="505"/>
        <end position="523"/>
    </location>
</feature>
<dbReference type="GeneID" id="17318328"/>
<dbReference type="PANTHER" id="PTHR11073">
    <property type="entry name" value="CALRETICULIN AND CALNEXIN"/>
    <property type="match status" value="1"/>
</dbReference>
<keyword evidence="4 9" id="KW-0256">Endoplasmic reticulum</keyword>
<dbReference type="GO" id="GO:0006457">
    <property type="term" value="P:protein folding"/>
    <property type="evidence" value="ECO:0007669"/>
    <property type="project" value="InterPro"/>
</dbReference>
<dbReference type="GO" id="GO:0005509">
    <property type="term" value="F:calcium ion binding"/>
    <property type="evidence" value="ECO:0007669"/>
    <property type="project" value="InterPro"/>
</dbReference>